<organism evidence="2 3">
    <name type="scientific">Trueperella bonasi</name>
    <dbReference type="NCBI Taxonomy" id="312286"/>
    <lineage>
        <taxon>Bacteria</taxon>
        <taxon>Bacillati</taxon>
        <taxon>Actinomycetota</taxon>
        <taxon>Actinomycetes</taxon>
        <taxon>Actinomycetales</taxon>
        <taxon>Actinomycetaceae</taxon>
        <taxon>Trueperella</taxon>
    </lineage>
</organism>
<proteinExistence type="predicted"/>
<reference evidence="2 3" key="1">
    <citation type="submission" date="2023-07" db="EMBL/GenBank/DDBJ databases">
        <title>Sequencing the genomes of 1000 actinobacteria strains.</title>
        <authorList>
            <person name="Klenk H.-P."/>
        </authorList>
    </citation>
    <scope>NUCLEOTIDE SEQUENCE [LARGE SCALE GENOMIC DNA]</scope>
    <source>
        <strain evidence="2 3">DSM 17163</strain>
    </source>
</reference>
<sequence>MFIRWPAFALSVIGVVLAVATRSSASALLVTLIIACVALLDAALAPSPMRVDVFRSGVASTRIGESVTAQLTVSNPSRRSVSGQIRDAWPPSMGVEPSRHVLKIPGGSEQTVEAQITPTRRGTVRSHSVTIRTNGPLGLAGRQRSFPTSWSMKVLPPFISRRHIPSRVRQLRELDGQALLLVRGEGTEFDSLREYVAGDDVRAIDWRSSARLGQTVVRTWRPERDRQVIIVVDAGRAGALRVSQAPAFDAFIESALLQSAIAGRAGDQVSVLVFDDDVRARFVGKKDRAITHAVANTLADVEPTLRATDWTGLPRQIAAITTRPAFVVILTTLGGGTPASGLIDIVPELGRSHTVLIASATLDDVDQPGELDAKAAFNRAASERSKLEARNLTRMIERAGAFVIREGSENLPVGVVDTYLDLKARGRL</sequence>
<gene>
    <name evidence="2" type="ORF">J2S70_000546</name>
</gene>
<dbReference type="EMBL" id="JAUSQX010000001">
    <property type="protein sequence ID" value="MDP9805964.1"/>
    <property type="molecule type" value="Genomic_DNA"/>
</dbReference>
<dbReference type="Pfam" id="PF01882">
    <property type="entry name" value="DUF58"/>
    <property type="match status" value="1"/>
</dbReference>
<dbReference type="RefSeq" id="WP_307682216.1">
    <property type="nucleotide sequence ID" value="NZ_JAUSQX010000001.1"/>
</dbReference>
<accession>A0ABT9NF39</accession>
<evidence type="ECO:0000259" key="1">
    <source>
        <dbReference type="Pfam" id="PF01882"/>
    </source>
</evidence>
<evidence type="ECO:0000313" key="2">
    <source>
        <dbReference type="EMBL" id="MDP9805964.1"/>
    </source>
</evidence>
<dbReference type="PANTHER" id="PTHR33608">
    <property type="entry name" value="BLL2464 PROTEIN"/>
    <property type="match status" value="1"/>
</dbReference>
<dbReference type="Proteomes" id="UP001243212">
    <property type="component" value="Unassembled WGS sequence"/>
</dbReference>
<name>A0ABT9NF39_9ACTO</name>
<keyword evidence="3" id="KW-1185">Reference proteome</keyword>
<evidence type="ECO:0000313" key="3">
    <source>
        <dbReference type="Proteomes" id="UP001243212"/>
    </source>
</evidence>
<protein>
    <submittedName>
        <fullName evidence="2">Uncharacterized protein (DUF58 family)</fullName>
    </submittedName>
</protein>
<dbReference type="InterPro" id="IPR002881">
    <property type="entry name" value="DUF58"/>
</dbReference>
<comment type="caution">
    <text evidence="2">The sequence shown here is derived from an EMBL/GenBank/DDBJ whole genome shotgun (WGS) entry which is preliminary data.</text>
</comment>
<dbReference type="PANTHER" id="PTHR33608:SF3">
    <property type="entry name" value="SLR2013 PROTEIN"/>
    <property type="match status" value="1"/>
</dbReference>
<feature type="domain" description="DUF58" evidence="1">
    <location>
        <begin position="192"/>
        <end position="333"/>
    </location>
</feature>